<dbReference type="PANTHER" id="PTHR13789:SF309">
    <property type="entry name" value="PUTATIVE (AFU_ORTHOLOGUE AFUA_6G14510)-RELATED"/>
    <property type="match status" value="1"/>
</dbReference>
<reference evidence="6" key="1">
    <citation type="submission" date="2018-02" db="EMBL/GenBank/DDBJ databases">
        <title>Genome sequence of Candidatus Liberibacter europaeus.</title>
        <authorList>
            <person name="Frampton R.A."/>
            <person name="Thompson S.M."/>
            <person name="David C."/>
            <person name="Addison S.M."/>
            <person name="Smith G.R."/>
        </authorList>
    </citation>
    <scope>NUCLEOTIDE SEQUENCE [LARGE SCALE GENOMIC DNA]</scope>
</reference>
<dbReference type="Pfam" id="PF01494">
    <property type="entry name" value="FAD_binding_3"/>
    <property type="match status" value="1"/>
</dbReference>
<feature type="domain" description="FAD-binding" evidence="4">
    <location>
        <begin position="12"/>
        <end position="329"/>
    </location>
</feature>
<feature type="transmembrane region" description="Helical" evidence="3">
    <location>
        <begin position="12"/>
        <end position="29"/>
    </location>
</feature>
<dbReference type="PRINTS" id="PR00420">
    <property type="entry name" value="RNGMNOXGNASE"/>
</dbReference>
<keyword evidence="3" id="KW-0472">Membrane</keyword>
<sequence>MTCKKQITELPSVAIVGAGISGLTLALSLCKQGIRSYIFERKDYLSEKGFGLQISPNASRILKKINVLDQLEKIWFEPKEFIFRSGSTLKELSRIPCKDYAHNNWNGAYGVLKRATLQKILESKLKSQSLAKLHLSTHITDHSLKEISHIINQTPDLLVGADGVHSNIRQQIDNQPIMFSGSILRFVIPKNEAPEFIDSQSISMFFGSNSHMVTYPLQEDNTINIAAISSNPYPSEVSPLKSEQDNFYDENKELFLNNFANWNKEIKQLITNIPKESFYPLFECKCSRWHNYQDTVLIGDAAHTFLPSSAQGANMAIEDAYILSKLLTNNTVSKAISIYQEIRVKRINKIYSRTNFNNTFYHLRGPFSLCRDIALKFGPRKPLSKSLDWIYKYQVPENI</sequence>
<evidence type="ECO:0000256" key="1">
    <source>
        <dbReference type="ARBA" id="ARBA00023002"/>
    </source>
</evidence>
<proteinExistence type="predicted"/>
<dbReference type="InterPro" id="IPR050493">
    <property type="entry name" value="FAD-dep_Monooxygenase_BioMet"/>
</dbReference>
<dbReference type="SUPFAM" id="SSF51905">
    <property type="entry name" value="FAD/NAD(P)-binding domain"/>
    <property type="match status" value="1"/>
</dbReference>
<keyword evidence="2 5" id="KW-0503">Monooxygenase</keyword>
<evidence type="ECO:0000313" key="6">
    <source>
        <dbReference type="Proteomes" id="UP000240811"/>
    </source>
</evidence>
<dbReference type="InterPro" id="IPR036188">
    <property type="entry name" value="FAD/NAD-bd_sf"/>
</dbReference>
<keyword evidence="3" id="KW-0812">Transmembrane</keyword>
<evidence type="ECO:0000256" key="3">
    <source>
        <dbReference type="SAM" id="Phobius"/>
    </source>
</evidence>
<dbReference type="Proteomes" id="UP000240811">
    <property type="component" value="Unassembled WGS sequence"/>
</dbReference>
<dbReference type="InterPro" id="IPR002938">
    <property type="entry name" value="FAD-bd"/>
</dbReference>
<evidence type="ECO:0000259" key="4">
    <source>
        <dbReference type="Pfam" id="PF01494"/>
    </source>
</evidence>
<dbReference type="Gene3D" id="3.50.50.60">
    <property type="entry name" value="FAD/NAD(P)-binding domain"/>
    <property type="match status" value="1"/>
</dbReference>
<comment type="caution">
    <text evidence="5">The sequence shown here is derived from an EMBL/GenBank/DDBJ whole genome shotgun (WGS) entry which is preliminary data.</text>
</comment>
<dbReference type="SUPFAM" id="SSF54373">
    <property type="entry name" value="FAD-linked reductases, C-terminal domain"/>
    <property type="match status" value="1"/>
</dbReference>
<keyword evidence="1" id="KW-0560">Oxidoreductase</keyword>
<dbReference type="EMBL" id="PSQJ01000004">
    <property type="protein sequence ID" value="PTL86365.1"/>
    <property type="molecule type" value="Genomic_DNA"/>
</dbReference>
<dbReference type="GO" id="GO:0004497">
    <property type="term" value="F:monooxygenase activity"/>
    <property type="evidence" value="ECO:0007669"/>
    <property type="project" value="UniProtKB-KW"/>
</dbReference>
<keyword evidence="3" id="KW-1133">Transmembrane helix</keyword>
<evidence type="ECO:0000313" key="5">
    <source>
        <dbReference type="EMBL" id="PTL86365.1"/>
    </source>
</evidence>
<dbReference type="PANTHER" id="PTHR13789">
    <property type="entry name" value="MONOOXYGENASE"/>
    <property type="match status" value="1"/>
</dbReference>
<protein>
    <submittedName>
        <fullName evidence="5">Monooxygenase</fullName>
    </submittedName>
</protein>
<gene>
    <name evidence="5" type="ORF">C4617_03950</name>
</gene>
<dbReference type="AlphaFoldDB" id="A0A2T4VX56"/>
<dbReference type="GO" id="GO:0071949">
    <property type="term" value="F:FAD binding"/>
    <property type="evidence" value="ECO:0007669"/>
    <property type="project" value="InterPro"/>
</dbReference>
<accession>A0A2T4VX56</accession>
<organism evidence="5 6">
    <name type="scientific">Candidatus Liberibacter europaeus</name>
    <dbReference type="NCBI Taxonomy" id="744859"/>
    <lineage>
        <taxon>Bacteria</taxon>
        <taxon>Pseudomonadati</taxon>
        <taxon>Pseudomonadota</taxon>
        <taxon>Alphaproteobacteria</taxon>
        <taxon>Hyphomicrobiales</taxon>
        <taxon>Rhizobiaceae</taxon>
        <taxon>Liberibacter</taxon>
    </lineage>
</organism>
<evidence type="ECO:0000256" key="2">
    <source>
        <dbReference type="ARBA" id="ARBA00023033"/>
    </source>
</evidence>
<name>A0A2T4VX56_9HYPH</name>